<dbReference type="EMBL" id="CP045915">
    <property type="protein sequence ID" value="QGH35287.1"/>
    <property type="molecule type" value="Genomic_DNA"/>
</dbReference>
<gene>
    <name evidence="1" type="ORF">GI584_15055</name>
</gene>
<sequence length="198" mass="23026">MNREKIKAIIEWTIAFLLIFIVIKDSPYFSYYELSPEAAFEKSERTYYYGPSEVLEKVDLDDVQIFLSKYKNWFSATLVNKHAGIFWGPGSGVGGMEIKDDQDITHSWGGTSIKEDYMLMRYYGIVTDPEINKVELDVAEGYGWDEEVPAEDIVTLAYQLKDHRMFLFHWNEVENNYLSIALRGLNSDGEVIYEKDLR</sequence>
<dbReference type="Pfam" id="PF16447">
    <property type="entry name" value="DUF5044"/>
    <property type="match status" value="1"/>
</dbReference>
<evidence type="ECO:0000313" key="2">
    <source>
        <dbReference type="Proteomes" id="UP000339690"/>
    </source>
</evidence>
<accession>A0A5Q2TMI2</accession>
<dbReference type="RefSeq" id="WP_153791721.1">
    <property type="nucleotide sequence ID" value="NZ_CP045915.1"/>
</dbReference>
<dbReference type="InterPro" id="IPR032243">
    <property type="entry name" value="DUF5044"/>
</dbReference>
<keyword evidence="2" id="KW-1185">Reference proteome</keyword>
<reference evidence="1 2" key="1">
    <citation type="submission" date="2019-11" db="EMBL/GenBank/DDBJ databases">
        <title>Gracilibacillus salitolerans sp. nov., a moderate halophile isolated from a saline soil in northwest China.</title>
        <authorList>
            <person name="Gan L."/>
        </authorList>
    </citation>
    <scope>NUCLEOTIDE SEQUENCE [LARGE SCALE GENOMIC DNA]</scope>
    <source>
        <strain evidence="1 2">SCU50</strain>
    </source>
</reference>
<protein>
    <submittedName>
        <fullName evidence="1">DUF5044 domain-containing protein</fullName>
    </submittedName>
</protein>
<evidence type="ECO:0000313" key="1">
    <source>
        <dbReference type="EMBL" id="QGH35287.1"/>
    </source>
</evidence>
<dbReference type="AlphaFoldDB" id="A0A5Q2TMI2"/>
<proteinExistence type="predicted"/>
<dbReference type="KEGG" id="grc:GI584_15055"/>
<dbReference type="Proteomes" id="UP000339690">
    <property type="component" value="Chromosome"/>
</dbReference>
<name>A0A5Q2TMI2_9BACI</name>
<organism evidence="1 2">
    <name type="scientific">Gracilibacillus salitolerans</name>
    <dbReference type="NCBI Taxonomy" id="2663022"/>
    <lineage>
        <taxon>Bacteria</taxon>
        <taxon>Bacillati</taxon>
        <taxon>Bacillota</taxon>
        <taxon>Bacilli</taxon>
        <taxon>Bacillales</taxon>
        <taxon>Bacillaceae</taxon>
        <taxon>Gracilibacillus</taxon>
    </lineage>
</organism>